<dbReference type="EMBL" id="JBGBPQ010000024">
    <property type="protein sequence ID" value="KAL1499871.1"/>
    <property type="molecule type" value="Genomic_DNA"/>
</dbReference>
<protein>
    <submittedName>
        <fullName evidence="2">Uncharacterized protein</fullName>
    </submittedName>
</protein>
<sequence length="256" mass="27079">MGTFIPVPVLSPYLASTHCACQQHRRSANPAVARPASAAVLARAPPRTASRAAAHLPPPPTCLGARPCAVRSLPGLLPRPPAPPAWRRPTSAALPPVRRSNLLLPQECHAPSAAHALLASLHPSDSLSVPAPPPAPPRYLAPQGPFVPSAPTHASAAASRAPAPPGNEDSSVSPSPQAGEGHGLVIRPAHRAMSNKRKRKNSEDVTTTAKVLRRIIHGEEGLAEELQAEWEKMNDVPPLANLGEWFPERARRTPMK</sequence>
<evidence type="ECO:0000256" key="1">
    <source>
        <dbReference type="SAM" id="MobiDB-lite"/>
    </source>
</evidence>
<reference evidence="2 3" key="1">
    <citation type="journal article" date="2024" name="Science">
        <title>Giant polyketide synthase enzymes in the biosynthesis of giant marine polyether toxins.</title>
        <authorList>
            <person name="Fallon T.R."/>
            <person name="Shende V.V."/>
            <person name="Wierzbicki I.H."/>
            <person name="Pendleton A.L."/>
            <person name="Watervoot N.F."/>
            <person name="Auber R.P."/>
            <person name="Gonzalez D.J."/>
            <person name="Wisecaver J.H."/>
            <person name="Moore B.S."/>
        </authorList>
    </citation>
    <scope>NUCLEOTIDE SEQUENCE [LARGE SCALE GENOMIC DNA]</scope>
    <source>
        <strain evidence="2 3">12B1</strain>
    </source>
</reference>
<feature type="region of interest" description="Disordered" evidence="1">
    <location>
        <begin position="125"/>
        <end position="206"/>
    </location>
</feature>
<evidence type="ECO:0000313" key="3">
    <source>
        <dbReference type="Proteomes" id="UP001515480"/>
    </source>
</evidence>
<evidence type="ECO:0000313" key="2">
    <source>
        <dbReference type="EMBL" id="KAL1499871.1"/>
    </source>
</evidence>
<keyword evidence="3" id="KW-1185">Reference proteome</keyword>
<proteinExistence type="predicted"/>
<accession>A0AB34ILM5</accession>
<organism evidence="2 3">
    <name type="scientific">Prymnesium parvum</name>
    <name type="common">Toxic golden alga</name>
    <dbReference type="NCBI Taxonomy" id="97485"/>
    <lineage>
        <taxon>Eukaryota</taxon>
        <taxon>Haptista</taxon>
        <taxon>Haptophyta</taxon>
        <taxon>Prymnesiophyceae</taxon>
        <taxon>Prymnesiales</taxon>
        <taxon>Prymnesiaceae</taxon>
        <taxon>Prymnesium</taxon>
    </lineage>
</organism>
<gene>
    <name evidence="2" type="ORF">AB1Y20_012554</name>
</gene>
<dbReference type="AlphaFoldDB" id="A0AB34ILM5"/>
<name>A0AB34ILM5_PRYPA</name>
<dbReference type="Proteomes" id="UP001515480">
    <property type="component" value="Unassembled WGS sequence"/>
</dbReference>
<feature type="compositionally biased region" description="Pro residues" evidence="1">
    <location>
        <begin position="130"/>
        <end position="139"/>
    </location>
</feature>
<comment type="caution">
    <text evidence="2">The sequence shown here is derived from an EMBL/GenBank/DDBJ whole genome shotgun (WGS) entry which is preliminary data.</text>
</comment>
<feature type="compositionally biased region" description="Low complexity" evidence="1">
    <location>
        <begin position="149"/>
        <end position="161"/>
    </location>
</feature>
<feature type="compositionally biased region" description="Basic residues" evidence="1">
    <location>
        <begin position="188"/>
        <end position="200"/>
    </location>
</feature>